<evidence type="ECO:0000256" key="8">
    <source>
        <dbReference type="ARBA" id="ARBA00022692"/>
    </source>
</evidence>
<keyword evidence="6" id="KW-1003">Cell membrane</keyword>
<evidence type="ECO:0000256" key="2">
    <source>
        <dbReference type="ARBA" id="ARBA00004245"/>
    </source>
</evidence>
<keyword evidence="13" id="KW-0325">Glycoprotein</keyword>
<evidence type="ECO:0000256" key="14">
    <source>
        <dbReference type="ARBA" id="ARBA00023212"/>
    </source>
</evidence>
<dbReference type="Proteomes" id="UP001623349">
    <property type="component" value="Unassembled WGS sequence"/>
</dbReference>
<dbReference type="PANTHER" id="PTHR12939">
    <property type="entry name" value="SARCOGLYCAN"/>
    <property type="match status" value="1"/>
</dbReference>
<accession>A0ABQ0FIF3</accession>
<dbReference type="EMBL" id="BAAFST010000014">
    <property type="protein sequence ID" value="GAB1298975.1"/>
    <property type="molecule type" value="Genomic_DNA"/>
</dbReference>
<dbReference type="InterPro" id="IPR006875">
    <property type="entry name" value="Sarcoglycan"/>
</dbReference>
<evidence type="ECO:0000256" key="6">
    <source>
        <dbReference type="ARBA" id="ARBA00022475"/>
    </source>
</evidence>
<evidence type="ECO:0000256" key="3">
    <source>
        <dbReference type="ARBA" id="ARBA00004274"/>
    </source>
</evidence>
<evidence type="ECO:0000256" key="7">
    <source>
        <dbReference type="ARBA" id="ARBA00022490"/>
    </source>
</evidence>
<protein>
    <recommendedName>
        <fullName evidence="5">Gamma-sarcoglycan</fullName>
    </recommendedName>
</protein>
<keyword evidence="17" id="KW-1185">Reference proteome</keyword>
<evidence type="ECO:0000313" key="16">
    <source>
        <dbReference type="EMBL" id="GAB1298975.1"/>
    </source>
</evidence>
<evidence type="ECO:0000256" key="10">
    <source>
        <dbReference type="ARBA" id="ARBA00022989"/>
    </source>
</evidence>
<keyword evidence="14" id="KW-0206">Cytoskeleton</keyword>
<keyword evidence="12" id="KW-1015">Disulfide bond</keyword>
<evidence type="ECO:0000256" key="13">
    <source>
        <dbReference type="ARBA" id="ARBA00023180"/>
    </source>
</evidence>
<evidence type="ECO:0000256" key="15">
    <source>
        <dbReference type="SAM" id="Phobius"/>
    </source>
</evidence>
<evidence type="ECO:0000256" key="12">
    <source>
        <dbReference type="ARBA" id="ARBA00023157"/>
    </source>
</evidence>
<proteinExistence type="inferred from homology"/>
<keyword evidence="10 15" id="KW-1133">Transmembrane helix</keyword>
<sequence>MKMVREQYTTVTEGTHVERPENQHVYKIGIYGWRKRCLYLFVLLLLTTLIVNLALTIWILKVMWFSPVNGSLCSDKTGFAWKSQNFYFRCRQRNQPPRVDSSLLLQSTQNVTVSARNSEGEVTGRVEVGAQMVDVQSQHFQISSEAGKPLFTAEEQGVMVGTGRLRVTGPEGALFEHSVETPLVRADPFQDLRLESPTRSLSMDAPRGVHVKAHAGKLEALSQMDIVLQSSDGALVLDAETVGLAKLKQGTQGPSGSSDGFYEICACPDGKLYLSMAGEATTCEEHSHICL</sequence>
<evidence type="ECO:0000256" key="4">
    <source>
        <dbReference type="ARBA" id="ARBA00007574"/>
    </source>
</evidence>
<evidence type="ECO:0000256" key="1">
    <source>
        <dbReference type="ARBA" id="ARBA00002860"/>
    </source>
</evidence>
<evidence type="ECO:0000256" key="5">
    <source>
        <dbReference type="ARBA" id="ARBA00020453"/>
    </source>
</evidence>
<evidence type="ECO:0000256" key="9">
    <source>
        <dbReference type="ARBA" id="ARBA00022968"/>
    </source>
</evidence>
<gene>
    <name evidence="16" type="ORF">APTSU1_001421100</name>
</gene>
<comment type="caution">
    <text evidence="16">The sequence shown here is derived from an EMBL/GenBank/DDBJ whole genome shotgun (WGS) entry which is preliminary data.</text>
</comment>
<dbReference type="PANTHER" id="PTHR12939:SF4">
    <property type="entry name" value="GAMMA-SARCOGLYCAN"/>
    <property type="match status" value="1"/>
</dbReference>
<comment type="function">
    <text evidence="1">Component of the sarcoglycan complex, a subcomplex of the dystrophin-glycoprotein complex which forms a link between the F-actin cytoskeleton and the extracellular matrix.</text>
</comment>
<feature type="transmembrane region" description="Helical" evidence="15">
    <location>
        <begin position="37"/>
        <end position="60"/>
    </location>
</feature>
<name>A0ABQ0FIF3_APOSI</name>
<keyword evidence="11 15" id="KW-0472">Membrane</keyword>
<evidence type="ECO:0000313" key="17">
    <source>
        <dbReference type="Proteomes" id="UP001623349"/>
    </source>
</evidence>
<comment type="subcellular location">
    <subcellularLocation>
        <location evidence="3">Cell membrane</location>
        <location evidence="3">Sarcolemma</location>
        <topology evidence="3">Single-pass type II membrane protein</topology>
    </subcellularLocation>
    <subcellularLocation>
        <location evidence="2">Cytoplasm</location>
        <location evidence="2">Cytoskeleton</location>
    </subcellularLocation>
</comment>
<evidence type="ECO:0000256" key="11">
    <source>
        <dbReference type="ARBA" id="ARBA00023136"/>
    </source>
</evidence>
<organism evidence="16 17">
    <name type="scientific">Apodemus speciosus</name>
    <name type="common">Large Japanese field mouse</name>
    <dbReference type="NCBI Taxonomy" id="105296"/>
    <lineage>
        <taxon>Eukaryota</taxon>
        <taxon>Metazoa</taxon>
        <taxon>Chordata</taxon>
        <taxon>Craniata</taxon>
        <taxon>Vertebrata</taxon>
        <taxon>Euteleostomi</taxon>
        <taxon>Mammalia</taxon>
        <taxon>Eutheria</taxon>
        <taxon>Euarchontoglires</taxon>
        <taxon>Glires</taxon>
        <taxon>Rodentia</taxon>
        <taxon>Myomorpha</taxon>
        <taxon>Muroidea</taxon>
        <taxon>Muridae</taxon>
        <taxon>Murinae</taxon>
        <taxon>Apodemus</taxon>
    </lineage>
</organism>
<reference evidence="16 17" key="1">
    <citation type="submission" date="2024-08" db="EMBL/GenBank/DDBJ databases">
        <title>The draft genome of Apodemus speciosus.</title>
        <authorList>
            <person name="Nabeshima K."/>
            <person name="Suzuki S."/>
            <person name="Onuma M."/>
        </authorList>
    </citation>
    <scope>NUCLEOTIDE SEQUENCE [LARGE SCALE GENOMIC DNA]</scope>
    <source>
        <strain evidence="16">IB14-021</strain>
    </source>
</reference>
<comment type="similarity">
    <text evidence="4">Belongs to the sarcoglycan beta/delta/gamma/zeta family.</text>
</comment>
<keyword evidence="8 15" id="KW-0812">Transmembrane</keyword>
<dbReference type="Pfam" id="PF04790">
    <property type="entry name" value="Sarcoglycan_1"/>
    <property type="match status" value="1"/>
</dbReference>
<dbReference type="InterPro" id="IPR039972">
    <property type="entry name" value="Sarcoglycan_gamma/delta/zeta"/>
</dbReference>
<keyword evidence="9" id="KW-0735">Signal-anchor</keyword>
<keyword evidence="7" id="KW-0963">Cytoplasm</keyword>